<feature type="region of interest" description="Disordered" evidence="1">
    <location>
        <begin position="164"/>
        <end position="226"/>
    </location>
</feature>
<dbReference type="KEGG" id="asla:NCTC11923_00698"/>
<keyword evidence="2" id="KW-0812">Transmembrane</keyword>
<feature type="region of interest" description="Disordered" evidence="1">
    <location>
        <begin position="661"/>
        <end position="682"/>
    </location>
</feature>
<gene>
    <name evidence="3" type="ORF">NCTC11923_00698</name>
</gene>
<evidence type="ECO:0000313" key="4">
    <source>
        <dbReference type="Proteomes" id="UP000276899"/>
    </source>
</evidence>
<feature type="transmembrane region" description="Helical" evidence="2">
    <location>
        <begin position="23"/>
        <end position="42"/>
    </location>
</feature>
<feature type="transmembrane region" description="Helical" evidence="2">
    <location>
        <begin position="120"/>
        <end position="140"/>
    </location>
</feature>
<feature type="transmembrane region" description="Helical" evidence="2">
    <location>
        <begin position="85"/>
        <end position="108"/>
    </location>
</feature>
<keyword evidence="2" id="KW-0472">Membrane</keyword>
<evidence type="ECO:0000256" key="1">
    <source>
        <dbReference type="SAM" id="MobiDB-lite"/>
    </source>
</evidence>
<dbReference type="Proteomes" id="UP000276899">
    <property type="component" value="Chromosome"/>
</dbReference>
<keyword evidence="2" id="KW-1133">Transmembrane helix</keyword>
<evidence type="ECO:0000313" key="3">
    <source>
        <dbReference type="EMBL" id="VEG74079.1"/>
    </source>
</evidence>
<feature type="transmembrane region" description="Helical" evidence="2">
    <location>
        <begin position="236"/>
        <end position="256"/>
    </location>
</feature>
<dbReference type="AlphaFoldDB" id="A0A3S5EM41"/>
<reference evidence="3 4" key="1">
    <citation type="submission" date="2018-12" db="EMBL/GenBank/DDBJ databases">
        <authorList>
            <consortium name="Pathogen Informatics"/>
        </authorList>
    </citation>
    <scope>NUCLEOTIDE SEQUENCE [LARGE SCALE GENOMIC DNA]</scope>
    <source>
        <strain evidence="3 4">NCTC11923</strain>
    </source>
</reference>
<feature type="compositionally biased region" description="Basic and acidic residues" evidence="1">
    <location>
        <begin position="168"/>
        <end position="178"/>
    </location>
</feature>
<feature type="transmembrane region" description="Helical" evidence="2">
    <location>
        <begin position="54"/>
        <end position="73"/>
    </location>
</feature>
<organism evidence="3 4">
    <name type="scientific">Actinomyces slackii</name>
    <dbReference type="NCBI Taxonomy" id="52774"/>
    <lineage>
        <taxon>Bacteria</taxon>
        <taxon>Bacillati</taxon>
        <taxon>Actinomycetota</taxon>
        <taxon>Actinomycetes</taxon>
        <taxon>Actinomycetales</taxon>
        <taxon>Actinomycetaceae</taxon>
        <taxon>Actinomyces</taxon>
    </lineage>
</organism>
<dbReference type="EMBL" id="LR134363">
    <property type="protein sequence ID" value="VEG74079.1"/>
    <property type="molecule type" value="Genomic_DNA"/>
</dbReference>
<accession>A0A3S5EM41</accession>
<keyword evidence="4" id="KW-1185">Reference proteome</keyword>
<evidence type="ECO:0000256" key="2">
    <source>
        <dbReference type="SAM" id="Phobius"/>
    </source>
</evidence>
<dbReference type="RefSeq" id="WP_026426374.1">
    <property type="nucleotide sequence ID" value="NZ_LR134363.1"/>
</dbReference>
<sequence>MVRTAGVPQALPHVPWSTTALRGLRIGGIVGSLLVFVLYHEAGTVKDAPGVPHQAAQISALVIIMVWVWRLLPIVGPEHWIARDVLPLSTVSLIALYGSGLCLRSWWAIYQDYGQHSTKLALAAAGFILVGLAVLADLLLRIRRDLSGMEIEDPDNPARWARLGSRVASEEKDQDSAGERLASLEPDEATQADDVKHDETARSASESAEAPDDADAQKNEPGVGATRIPVTRGRTLTAVTAGLMPCLVLACAYALALQILPGLPTTVAAQAATTAPVPDDALPAISSAAPSTVAWTKDITTEADAIDIAAGARGPIILTHEGIEAISSDDGTTLWSYRPTKADYVEVEDGTLDHPIRLVTSPDRKHVAVIIDSSTSDFPKASHAIVVILDAVTGRVTAQIPIEEQEFTNPTIQMTDSAALIDRTTYSLDDGHRLWTLDKPKDWEPGYSGPAGHSTFILGVTEEQDHRGRNKAVNLTLAPDSDPQDTTTLPSAAIDPIGIMKNLSVVVVDGWVLISQEPQVDGTWAAPSQGMVINIDEVAAAGSTDVETIPVGITSGVNAVASQASGQLVTYPDLSTLNDAAPRSWIADRYPIPEANVWAAALFDPATRRVTAAAESPSIGATKVGRVRTINDSGQESLVIRVAPANGQAPLEIPVPWTLTTDTTERGDTEGGTPVWQEDPDQPPTIWCVASPGSHLIVLDATSESDPYGPRLYRIHGVR</sequence>
<proteinExistence type="predicted"/>
<protein>
    <submittedName>
        <fullName evidence="3">Uncharacterized protein</fullName>
    </submittedName>
</protein>
<dbReference type="STRING" id="1278298.GCA_000428685_00221"/>
<name>A0A3S5EM41_9ACTO</name>